<dbReference type="GO" id="GO:0005506">
    <property type="term" value="F:iron ion binding"/>
    <property type="evidence" value="ECO:0007669"/>
    <property type="project" value="InterPro"/>
</dbReference>
<keyword evidence="4 14" id="KW-0812">Transmembrane</keyword>
<keyword evidence="13" id="KW-0275">Fatty acid biosynthesis</keyword>
<proteinExistence type="predicted"/>
<keyword evidence="11" id="KW-0443">Lipid metabolism</keyword>
<keyword evidence="8" id="KW-0862">Zinc</keyword>
<keyword evidence="6" id="KW-0256">Endoplasmic reticulum</keyword>
<keyword evidence="17" id="KW-1185">Reference proteome</keyword>
<dbReference type="InterPro" id="IPR014430">
    <property type="entry name" value="Scs7"/>
</dbReference>
<evidence type="ECO:0000256" key="10">
    <source>
        <dbReference type="ARBA" id="ARBA00023002"/>
    </source>
</evidence>
<dbReference type="InterPro" id="IPR023393">
    <property type="entry name" value="START-like_dom_sf"/>
</dbReference>
<keyword evidence="3" id="KW-0444">Lipid biosynthesis</keyword>
<evidence type="ECO:0000313" key="16">
    <source>
        <dbReference type="EMBL" id="SJZ85752.1"/>
    </source>
</evidence>
<feature type="transmembrane region" description="Helical" evidence="14">
    <location>
        <begin position="57"/>
        <end position="75"/>
    </location>
</feature>
<dbReference type="Pfam" id="PF04116">
    <property type="entry name" value="FA_hydroxylase"/>
    <property type="match status" value="1"/>
</dbReference>
<dbReference type="OrthoDB" id="625683at2"/>
<comment type="cofactor">
    <cofactor evidence="1">
        <name>Zn(2+)</name>
        <dbReference type="ChEBI" id="CHEBI:29105"/>
    </cofactor>
</comment>
<dbReference type="GO" id="GO:0016020">
    <property type="term" value="C:membrane"/>
    <property type="evidence" value="ECO:0007669"/>
    <property type="project" value="InterPro"/>
</dbReference>
<dbReference type="Proteomes" id="UP000190367">
    <property type="component" value="Unassembled WGS sequence"/>
</dbReference>
<dbReference type="EMBL" id="FUWZ01000001">
    <property type="protein sequence ID" value="SJZ85752.1"/>
    <property type="molecule type" value="Genomic_DNA"/>
</dbReference>
<keyword evidence="5" id="KW-0479">Metal-binding</keyword>
<keyword evidence="12 14" id="KW-0472">Membrane</keyword>
<dbReference type="AlphaFoldDB" id="A0A1T4P2V3"/>
<keyword evidence="10" id="KW-0560">Oxidoreductase</keyword>
<dbReference type="GO" id="GO:0080132">
    <property type="term" value="F:fatty acid 2-hydroxylase activity"/>
    <property type="evidence" value="ECO:0007669"/>
    <property type="project" value="InterPro"/>
</dbReference>
<feature type="transmembrane region" description="Helical" evidence="14">
    <location>
        <begin position="111"/>
        <end position="132"/>
    </location>
</feature>
<dbReference type="PANTHER" id="PTHR12863">
    <property type="entry name" value="FATTY ACID HYDROXYLASE"/>
    <property type="match status" value="1"/>
</dbReference>
<dbReference type="GO" id="GO:0006633">
    <property type="term" value="P:fatty acid biosynthetic process"/>
    <property type="evidence" value="ECO:0007669"/>
    <property type="project" value="UniProtKB-KW"/>
</dbReference>
<gene>
    <name evidence="16" type="ORF">SAMN04488128_1011878</name>
</gene>
<evidence type="ECO:0000256" key="8">
    <source>
        <dbReference type="ARBA" id="ARBA00022833"/>
    </source>
</evidence>
<dbReference type="InterPro" id="IPR006694">
    <property type="entry name" value="Fatty_acid_hydroxylase"/>
</dbReference>
<feature type="transmembrane region" description="Helical" evidence="14">
    <location>
        <begin position="196"/>
        <end position="215"/>
    </location>
</feature>
<keyword evidence="9 14" id="KW-1133">Transmembrane helix</keyword>
<evidence type="ECO:0000256" key="14">
    <source>
        <dbReference type="SAM" id="Phobius"/>
    </source>
</evidence>
<evidence type="ECO:0000256" key="9">
    <source>
        <dbReference type="ARBA" id="ARBA00022989"/>
    </source>
</evidence>
<reference evidence="17" key="1">
    <citation type="submission" date="2017-02" db="EMBL/GenBank/DDBJ databases">
        <authorList>
            <person name="Varghese N."/>
            <person name="Submissions S."/>
        </authorList>
    </citation>
    <scope>NUCLEOTIDE SEQUENCE [LARGE SCALE GENOMIC DNA]</scope>
    <source>
        <strain evidence="17">DSM 22224</strain>
    </source>
</reference>
<dbReference type="Gene3D" id="3.30.530.20">
    <property type="match status" value="1"/>
</dbReference>
<evidence type="ECO:0000256" key="2">
    <source>
        <dbReference type="ARBA" id="ARBA00004477"/>
    </source>
</evidence>
<dbReference type="STRING" id="634771.SAMN04488128_1011878"/>
<evidence type="ECO:0000259" key="15">
    <source>
        <dbReference type="Pfam" id="PF04116"/>
    </source>
</evidence>
<evidence type="ECO:0000256" key="13">
    <source>
        <dbReference type="ARBA" id="ARBA00023160"/>
    </source>
</evidence>
<evidence type="ECO:0000256" key="5">
    <source>
        <dbReference type="ARBA" id="ARBA00022723"/>
    </source>
</evidence>
<accession>A0A1T4P2V3</accession>
<dbReference type="RefSeq" id="WP_078668437.1">
    <property type="nucleotide sequence ID" value="NZ_FUWZ01000001.1"/>
</dbReference>
<keyword evidence="7" id="KW-0276">Fatty acid metabolism</keyword>
<organism evidence="16 17">
    <name type="scientific">Chitinophaga eiseniae</name>
    <dbReference type="NCBI Taxonomy" id="634771"/>
    <lineage>
        <taxon>Bacteria</taxon>
        <taxon>Pseudomonadati</taxon>
        <taxon>Bacteroidota</taxon>
        <taxon>Chitinophagia</taxon>
        <taxon>Chitinophagales</taxon>
        <taxon>Chitinophagaceae</taxon>
        <taxon>Chitinophaga</taxon>
    </lineage>
</organism>
<evidence type="ECO:0000256" key="4">
    <source>
        <dbReference type="ARBA" id="ARBA00022692"/>
    </source>
</evidence>
<feature type="domain" description="Fatty acid hydroxylase" evidence="15">
    <location>
        <begin position="64"/>
        <end position="199"/>
    </location>
</feature>
<dbReference type="SUPFAM" id="SSF55961">
    <property type="entry name" value="Bet v1-like"/>
    <property type="match status" value="1"/>
</dbReference>
<feature type="transmembrane region" description="Helical" evidence="14">
    <location>
        <begin position="139"/>
        <end position="161"/>
    </location>
</feature>
<evidence type="ECO:0000256" key="1">
    <source>
        <dbReference type="ARBA" id="ARBA00001947"/>
    </source>
</evidence>
<dbReference type="PANTHER" id="PTHR12863:SF1">
    <property type="entry name" value="FATTY ACID 2-HYDROXYLASE"/>
    <property type="match status" value="1"/>
</dbReference>
<sequence>MKFEKVHNKGQARLFKSRYLEMLTKTHPAVIFGMYLPVIGYMLYYSHATLGYSLPRVILTYFGAMFGWTLFEYVAHRFIFHWVSDQPAIRRVVYTLHGNHHEYPRDRQRLFMPPVPSVIISSLLFSIFYLLIKNNAFAFFSGFVSGYLLYGSMHYAIHAWAPPFKWLKPLWRNHHLHHYKNDDLGFGVSSTLWDRVFRTMFTLCLLLSLSVAGFAHQQAEGEYRLVKRDKSISLYERWIAAGNEESVREIKAVFTVQSDVPSVARLLTDQQQGVVWNARAKAYQVLPLEEGREWITYLKYNIPWPFGDQDCCLLFRLKMQDQHSGEISFESTLNNRFPVSGDVTRITGTRGKWLMEETAGNTMQITYTITTNRSARVPRWVSDPIIRNNMFETMSTFRSILEKR</sequence>
<protein>
    <submittedName>
        <fullName evidence="16">Fatty acid hydroxylase superfamily protein</fullName>
    </submittedName>
</protein>
<evidence type="ECO:0000256" key="7">
    <source>
        <dbReference type="ARBA" id="ARBA00022832"/>
    </source>
</evidence>
<evidence type="ECO:0000256" key="3">
    <source>
        <dbReference type="ARBA" id="ARBA00022516"/>
    </source>
</evidence>
<evidence type="ECO:0000256" key="12">
    <source>
        <dbReference type="ARBA" id="ARBA00023136"/>
    </source>
</evidence>
<comment type="subcellular location">
    <subcellularLocation>
        <location evidence="2">Endoplasmic reticulum membrane</location>
        <topology evidence="2">Multi-pass membrane protein</topology>
    </subcellularLocation>
</comment>
<name>A0A1T4P2V3_9BACT</name>
<feature type="transmembrane region" description="Helical" evidence="14">
    <location>
        <begin position="26"/>
        <end position="45"/>
    </location>
</feature>
<evidence type="ECO:0000313" key="17">
    <source>
        <dbReference type="Proteomes" id="UP000190367"/>
    </source>
</evidence>
<evidence type="ECO:0000256" key="11">
    <source>
        <dbReference type="ARBA" id="ARBA00023098"/>
    </source>
</evidence>
<evidence type="ECO:0000256" key="6">
    <source>
        <dbReference type="ARBA" id="ARBA00022824"/>
    </source>
</evidence>